<dbReference type="InterPro" id="IPR021913">
    <property type="entry name" value="DUF3526"/>
</dbReference>
<accession>A0AAE3XU60</accession>
<dbReference type="Pfam" id="PF12040">
    <property type="entry name" value="DUF3526"/>
    <property type="match status" value="1"/>
</dbReference>
<keyword evidence="3" id="KW-1185">Reference proteome</keyword>
<protein>
    <submittedName>
        <fullName evidence="2">ABC-2 type transport system permease protein</fullName>
    </submittedName>
</protein>
<dbReference type="EMBL" id="JAVDQD010000016">
    <property type="protein sequence ID" value="MDR6242024.1"/>
    <property type="molecule type" value="Genomic_DNA"/>
</dbReference>
<feature type="transmembrane region" description="Helical" evidence="1">
    <location>
        <begin position="446"/>
        <end position="464"/>
    </location>
</feature>
<feature type="transmembrane region" description="Helical" evidence="1">
    <location>
        <begin position="261"/>
        <end position="285"/>
    </location>
</feature>
<keyword evidence="1" id="KW-0812">Transmembrane</keyword>
<feature type="transmembrane region" description="Helical" evidence="1">
    <location>
        <begin position="21"/>
        <end position="40"/>
    </location>
</feature>
<gene>
    <name evidence="2" type="ORF">HNQ88_005111</name>
</gene>
<evidence type="ECO:0000256" key="1">
    <source>
        <dbReference type="SAM" id="Phobius"/>
    </source>
</evidence>
<keyword evidence="1" id="KW-0472">Membrane</keyword>
<organism evidence="2 3">
    <name type="scientific">Aureibacter tunicatorum</name>
    <dbReference type="NCBI Taxonomy" id="866807"/>
    <lineage>
        <taxon>Bacteria</taxon>
        <taxon>Pseudomonadati</taxon>
        <taxon>Bacteroidota</taxon>
        <taxon>Cytophagia</taxon>
        <taxon>Cytophagales</taxon>
        <taxon>Persicobacteraceae</taxon>
        <taxon>Aureibacter</taxon>
    </lineage>
</organism>
<dbReference type="AlphaFoldDB" id="A0AAE3XU60"/>
<feature type="transmembrane region" description="Helical" evidence="1">
    <location>
        <begin position="198"/>
        <end position="222"/>
    </location>
</feature>
<feature type="transmembrane region" description="Helical" evidence="1">
    <location>
        <begin position="228"/>
        <end position="249"/>
    </location>
</feature>
<feature type="transmembrane region" description="Helical" evidence="1">
    <location>
        <begin position="151"/>
        <end position="171"/>
    </location>
</feature>
<comment type="caution">
    <text evidence="2">The sequence shown here is derived from an EMBL/GenBank/DDBJ whole genome shotgun (WGS) entry which is preliminary data.</text>
</comment>
<proteinExistence type="predicted"/>
<sequence length="472" mass="55058">MKNLLITIIKYEWLKMRRNPWQWLSLLVLAGASWFAFSYGEAEIKHQNETIASIQTSDDKQIDEFINAFAQDTSTSEGLTAYKKAQDPANMRWQLSRHVVSSPSELAQLSLGQRDVYPYYLKFRKNSSYYMQIFQSELNNPFKLLVGHFDFSFVMIYLLPLWIIAIAYNILSSEKDMGTYALLRLQGGSLQFITFYRLMFYFTVTLLCVTLIYMIGINILAIGFSLKIVYFYFGLVAYITCWFGILYLLISLNKDSSFNILSLLSMWVFFLIALPAFSNLIAYSVKKVDNKHLSNIIRRKPIEETPENARNLIWKLSEMEPRLHPIDTSSNTFLIGKAYYAFHAISDMEEKPIVNKYLAQVESRVAWLGYFEWINPAVMIQSICNQLAHTDYDAHAHFMEQSQSFHDMMNMISLKKLMKDQFLEKEDYQRLRDASLAGYEENTGLLLGRIFWLMIMGVALFYFGQYNLKKAH</sequence>
<evidence type="ECO:0000313" key="2">
    <source>
        <dbReference type="EMBL" id="MDR6242024.1"/>
    </source>
</evidence>
<dbReference type="Proteomes" id="UP001185092">
    <property type="component" value="Unassembled WGS sequence"/>
</dbReference>
<reference evidence="2" key="1">
    <citation type="submission" date="2023-07" db="EMBL/GenBank/DDBJ databases">
        <title>Genomic Encyclopedia of Type Strains, Phase IV (KMG-IV): sequencing the most valuable type-strain genomes for metagenomic binning, comparative biology and taxonomic classification.</title>
        <authorList>
            <person name="Goeker M."/>
        </authorList>
    </citation>
    <scope>NUCLEOTIDE SEQUENCE</scope>
    <source>
        <strain evidence="2">DSM 26174</strain>
    </source>
</reference>
<name>A0AAE3XU60_9BACT</name>
<keyword evidence="1" id="KW-1133">Transmembrane helix</keyword>
<evidence type="ECO:0000313" key="3">
    <source>
        <dbReference type="Proteomes" id="UP001185092"/>
    </source>
</evidence>
<dbReference type="PANTHER" id="PTHR43471">
    <property type="entry name" value="ABC TRANSPORTER PERMEASE"/>
    <property type="match status" value="1"/>
</dbReference>
<dbReference type="GO" id="GO:0005886">
    <property type="term" value="C:plasma membrane"/>
    <property type="evidence" value="ECO:0007669"/>
    <property type="project" value="UniProtKB-SubCell"/>
</dbReference>
<dbReference type="GO" id="GO:0140359">
    <property type="term" value="F:ABC-type transporter activity"/>
    <property type="evidence" value="ECO:0007669"/>
    <property type="project" value="InterPro"/>
</dbReference>
<dbReference type="RefSeq" id="WP_309943330.1">
    <property type="nucleotide sequence ID" value="NZ_AP025307.1"/>
</dbReference>